<proteinExistence type="predicted"/>
<name>A0AAE1APZ5_9GAST</name>
<accession>A0AAE1APZ5</accession>
<organism evidence="2 3">
    <name type="scientific">Elysia crispata</name>
    <name type="common">lettuce slug</name>
    <dbReference type="NCBI Taxonomy" id="231223"/>
    <lineage>
        <taxon>Eukaryota</taxon>
        <taxon>Metazoa</taxon>
        <taxon>Spiralia</taxon>
        <taxon>Lophotrochozoa</taxon>
        <taxon>Mollusca</taxon>
        <taxon>Gastropoda</taxon>
        <taxon>Heterobranchia</taxon>
        <taxon>Euthyneura</taxon>
        <taxon>Panpulmonata</taxon>
        <taxon>Sacoglossa</taxon>
        <taxon>Placobranchoidea</taxon>
        <taxon>Plakobranchidae</taxon>
        <taxon>Elysia</taxon>
    </lineage>
</organism>
<gene>
    <name evidence="2" type="ORF">RRG08_025021</name>
</gene>
<dbReference type="Proteomes" id="UP001283361">
    <property type="component" value="Unassembled WGS sequence"/>
</dbReference>
<evidence type="ECO:0000313" key="2">
    <source>
        <dbReference type="EMBL" id="KAK3791166.1"/>
    </source>
</evidence>
<comment type="caution">
    <text evidence="2">The sequence shown here is derived from an EMBL/GenBank/DDBJ whole genome shotgun (WGS) entry which is preliminary data.</text>
</comment>
<dbReference type="AlphaFoldDB" id="A0AAE1APZ5"/>
<keyword evidence="3" id="KW-1185">Reference proteome</keyword>
<reference evidence="2" key="1">
    <citation type="journal article" date="2023" name="G3 (Bethesda)">
        <title>A reference genome for the long-term kleptoplast-retaining sea slug Elysia crispata morphotype clarki.</title>
        <authorList>
            <person name="Eastman K.E."/>
            <person name="Pendleton A.L."/>
            <person name="Shaikh M.A."/>
            <person name="Suttiyut T."/>
            <person name="Ogas R."/>
            <person name="Tomko P."/>
            <person name="Gavelis G."/>
            <person name="Widhalm J.R."/>
            <person name="Wisecaver J.H."/>
        </authorList>
    </citation>
    <scope>NUCLEOTIDE SEQUENCE</scope>
    <source>
        <strain evidence="2">ECLA1</strain>
    </source>
</reference>
<dbReference type="EMBL" id="JAWDGP010001483">
    <property type="protein sequence ID" value="KAK3791166.1"/>
    <property type="molecule type" value="Genomic_DNA"/>
</dbReference>
<feature type="region of interest" description="Disordered" evidence="1">
    <location>
        <begin position="149"/>
        <end position="169"/>
    </location>
</feature>
<evidence type="ECO:0000313" key="3">
    <source>
        <dbReference type="Proteomes" id="UP001283361"/>
    </source>
</evidence>
<sequence length="204" mass="22889">MSMTVDSPQVIDDIPWVAACCDTRSIGPRERPQLCAHSLLSLSLGSCYLPAVDGLWYGPGRLNLHTVIYDSLRTNRFRYNDFAQLLSPIELQAGLLEYSLLIVTFIFHRSKALESNMKGAPIQPQIFNILPSAKTKKNRLYGNWFEESQKTPKANTASPPSGKGQVGQRKDTRYNIRIRSLRRSLATKETAWFTVLASTTTPSL</sequence>
<evidence type="ECO:0000256" key="1">
    <source>
        <dbReference type="SAM" id="MobiDB-lite"/>
    </source>
</evidence>
<protein>
    <submittedName>
        <fullName evidence="2">Uncharacterized protein</fullName>
    </submittedName>
</protein>